<dbReference type="OrthoDB" id="339325at2759"/>
<dbReference type="EC" id="2.7.12.2" evidence="6"/>
<dbReference type="KEGG" id="eiv:EIN_262640"/>
<feature type="transmembrane region" description="Helical" evidence="4">
    <location>
        <begin position="978"/>
        <end position="1001"/>
    </location>
</feature>
<evidence type="ECO:0000256" key="2">
    <source>
        <dbReference type="ARBA" id="ARBA00022840"/>
    </source>
</evidence>
<dbReference type="GO" id="GO:0004708">
    <property type="term" value="F:MAP kinase kinase activity"/>
    <property type="evidence" value="ECO:0007669"/>
    <property type="project" value="UniProtKB-EC"/>
</dbReference>
<reference evidence="6 7" key="1">
    <citation type="submission" date="2012-10" db="EMBL/GenBank/DDBJ databases">
        <authorList>
            <person name="Zafar N."/>
            <person name="Inman J."/>
            <person name="Hall N."/>
            <person name="Lorenzi H."/>
            <person name="Caler E."/>
        </authorList>
    </citation>
    <scope>NUCLEOTIDE SEQUENCE [LARGE SCALE GENOMIC DNA]</scope>
    <source>
        <strain evidence="6 7">IP1</strain>
    </source>
</reference>
<protein>
    <submittedName>
        <fullName evidence="6">Protein serine/threonine kinase, putative</fullName>
        <ecNumber evidence="6">2.7.12.2</ecNumber>
    </submittedName>
</protein>
<dbReference type="Gene3D" id="2.10.220.10">
    <property type="entry name" value="Hormone Receptor, Insulin-like Growth Factor Receptor 1, Chain A, domain 2"/>
    <property type="match status" value="1"/>
</dbReference>
<dbReference type="SMART" id="SM00220">
    <property type="entry name" value="S_TKc"/>
    <property type="match status" value="1"/>
</dbReference>
<keyword evidence="4" id="KW-1133">Transmembrane helix</keyword>
<dbReference type="InterPro" id="IPR006212">
    <property type="entry name" value="Furin_repeat"/>
</dbReference>
<name>A0A0A1TW69_ENTIV</name>
<dbReference type="PROSITE" id="PS00107">
    <property type="entry name" value="PROTEIN_KINASE_ATP"/>
    <property type="match status" value="1"/>
</dbReference>
<dbReference type="InterPro" id="IPR008271">
    <property type="entry name" value="Ser/Thr_kinase_AS"/>
</dbReference>
<keyword evidence="6" id="KW-0808">Transferase</keyword>
<evidence type="ECO:0000256" key="3">
    <source>
        <dbReference type="PROSITE-ProRule" id="PRU10141"/>
    </source>
</evidence>
<dbReference type="Pfam" id="PF00069">
    <property type="entry name" value="Pkinase"/>
    <property type="match status" value="1"/>
</dbReference>
<dbReference type="GeneID" id="14883740"/>
<dbReference type="RefSeq" id="XP_004184113.1">
    <property type="nucleotide sequence ID" value="XM_004184065.1"/>
</dbReference>
<evidence type="ECO:0000256" key="4">
    <source>
        <dbReference type="SAM" id="Phobius"/>
    </source>
</evidence>
<dbReference type="PROSITE" id="PS50011">
    <property type="entry name" value="PROTEIN_KINASE_DOM"/>
    <property type="match status" value="1"/>
</dbReference>
<keyword evidence="1 3" id="KW-0547">Nucleotide-binding</keyword>
<dbReference type="InterPro" id="IPR017441">
    <property type="entry name" value="Protein_kinase_ATP_BS"/>
</dbReference>
<evidence type="ECO:0000259" key="5">
    <source>
        <dbReference type="PROSITE" id="PS50011"/>
    </source>
</evidence>
<dbReference type="PANTHER" id="PTHR45756:SF1">
    <property type="entry name" value="PROTEIN KINASE DOMAIN CONTAINING PROTEIN"/>
    <property type="match status" value="1"/>
</dbReference>
<dbReference type="SUPFAM" id="SSF57184">
    <property type="entry name" value="Growth factor receptor domain"/>
    <property type="match status" value="4"/>
</dbReference>
<dbReference type="InterPro" id="IPR000719">
    <property type="entry name" value="Prot_kinase_dom"/>
</dbReference>
<evidence type="ECO:0000313" key="7">
    <source>
        <dbReference type="Proteomes" id="UP000014680"/>
    </source>
</evidence>
<dbReference type="SMART" id="SM00261">
    <property type="entry name" value="FU"/>
    <property type="match status" value="7"/>
</dbReference>
<dbReference type="InterPro" id="IPR053215">
    <property type="entry name" value="TKL_Ser/Thr_kinase"/>
</dbReference>
<dbReference type="VEuPathDB" id="AmoebaDB:EIN_262640"/>
<organism evidence="6 7">
    <name type="scientific">Entamoeba invadens IP1</name>
    <dbReference type="NCBI Taxonomy" id="370355"/>
    <lineage>
        <taxon>Eukaryota</taxon>
        <taxon>Amoebozoa</taxon>
        <taxon>Evosea</taxon>
        <taxon>Archamoebae</taxon>
        <taxon>Mastigamoebida</taxon>
        <taxon>Entamoebidae</taxon>
        <taxon>Entamoeba</taxon>
    </lineage>
</organism>
<dbReference type="InterPro" id="IPR011009">
    <property type="entry name" value="Kinase-like_dom_sf"/>
</dbReference>
<dbReference type="InterPro" id="IPR000742">
    <property type="entry name" value="EGF"/>
</dbReference>
<keyword evidence="2 3" id="KW-0067">ATP-binding</keyword>
<proteinExistence type="predicted"/>
<evidence type="ECO:0000256" key="1">
    <source>
        <dbReference type="ARBA" id="ARBA00022741"/>
    </source>
</evidence>
<dbReference type="PROSITE" id="PS00108">
    <property type="entry name" value="PROTEIN_KINASE_ST"/>
    <property type="match status" value="1"/>
</dbReference>
<dbReference type="Gene3D" id="3.30.200.20">
    <property type="entry name" value="Phosphorylase Kinase, domain 1"/>
    <property type="match status" value="1"/>
</dbReference>
<keyword evidence="6" id="KW-0418">Kinase</keyword>
<gene>
    <name evidence="6" type="ORF">EIN_262640</name>
</gene>
<dbReference type="GO" id="GO:0005524">
    <property type="term" value="F:ATP binding"/>
    <property type="evidence" value="ECO:0007669"/>
    <property type="project" value="UniProtKB-UniRule"/>
</dbReference>
<keyword evidence="4" id="KW-0472">Membrane</keyword>
<accession>A0A0A1TW69</accession>
<feature type="binding site" evidence="3">
    <location>
        <position position="1186"/>
    </location>
    <ligand>
        <name>ATP</name>
        <dbReference type="ChEBI" id="CHEBI:30616"/>
    </ligand>
</feature>
<dbReference type="Proteomes" id="UP000014680">
    <property type="component" value="Unassembled WGS sequence"/>
</dbReference>
<dbReference type="Gene3D" id="1.10.510.10">
    <property type="entry name" value="Transferase(Phosphotransferase) domain 1"/>
    <property type="match status" value="1"/>
</dbReference>
<sequence>MLYLFVLFHFATSNDVKWCFNNSVLKCVLHSEECLYNSSITLFNNTIYFSRFLGIVNSNPVYSKIDVDCVYNTELFLINFPSCFLVNFTSSKTSKKFKRTSKRISKRTTTENLHIIFNKNSSKYQISFSSSFRSISNSFSKFLKHRNFFNKISTRLVTSKNSFSQFKTSSCEKISYCSECTPISDNNENITSDDVICTSCETSYYLYNNTCQKCSLTCNTCKEIATQCTSCYEGVNYLREYKCTQCQNCASGFCYQKGCTQCVSENYYREYHDCLPCDKSCKSCYGKTTQNCLSCYNGSYLFNKMCVLCDINCALNSCIDNIGCVKCVNESYAENGVCHFCNNIENCIHCDSEKRMCLECTTNFSVNSEGVCVCKDGYYLSSQNACLPCYTKYSNCKKCYSQDNEYDTFCVECYTPYILTTNNTCEKCSSNHFFDNGKCRLNTVGCLKQINNNTCLMCQTNFYLQNFTCKENTEEKHCLTQSSVTCEDCGNSISVSGMCINEEKCKYIYSSYSKDYYKCFQCEDNLLLSDDNKRCINKSDDITLIRNDVLYACLIEEYLNQNNKCRRCNDNSTNIISQCILFNSTLQTITCEEKFVYDIHLNECYLNDNCVTIQNGDCVKCDTTTSNSYLQENKCVTNNIEKCNKYSAKMCITCTQNYLLSISNTCEEYTLFNCEKANSVSCIQCTSNTMRSGDSTYCTFLNNTIKYLIKTFNSKIIINECEKNYILYNNSCHVTMDDTTKSTSLSLCQFLTPKGCLRCFPTYYIDHNNNTCQSCLNSPSHCLYCNNQTFCTKCDTPQYYLNSQNQCELSSQLQQKCALMMPNNIGCALCKSSYYRKGDDCISCDISCAICIDSFSCITCQKDYFYIQSETPLCQNYDNLTHCILKSSNGCVKCENGYYLDFFIPRCVSCPEMCLSCTSYSTCTLCEINFILLNGVCSHFSILENCAAASNNTCTKCKNNKKVSKDKLSCDKKVNIKLAISLPVAIIILLIVLLIVLIVFIRMSDKYNNNYKKMKNICVFKMKHSNIRFARISLNLVSNIPQISFGGEKEANENNEISVEQETRALYCVGNISDDKQRVQFSVLEDCELYEIRTVPEIVILNSDEACEFEIFIKPNCSCYIEDVILCISVDLKTGEQTSTKIEINAKTIKTTKLNNSELLEDSKVGEGSFGVVYKGKFRDNIVAIKRLKNTTMTENAIKEFEKEVSMLDKFRCDYIVHFYGAVLIPNKLCLVTEFAQFGSLKDLINKTENVNKKVQITLEMPSKKLKVKYLCDMARGILYLHNNGIVHRDIKPDNLLIFSMEEADKFHAKLTDFGSARNVNLLMTNMTFTRGIGTPKYMAPEILKKEKYTMSSDVYSFAITMFETFSWKDPFPKVKFGYAWNVANFVSSGKHLEKDVNISNEEFKIIEEMWCFEEYKRIKIGEVVQKLELLNL</sequence>
<dbReference type="CDD" id="cd00064">
    <property type="entry name" value="FU"/>
    <property type="match status" value="1"/>
</dbReference>
<dbReference type="SUPFAM" id="SSF56112">
    <property type="entry name" value="Protein kinase-like (PK-like)"/>
    <property type="match status" value="1"/>
</dbReference>
<dbReference type="PANTHER" id="PTHR45756">
    <property type="entry name" value="PALMITOYLTRANSFERASE"/>
    <property type="match status" value="1"/>
</dbReference>
<feature type="domain" description="Protein kinase" evidence="5">
    <location>
        <begin position="1159"/>
        <end position="1431"/>
    </location>
</feature>
<dbReference type="InterPro" id="IPR009030">
    <property type="entry name" value="Growth_fac_rcpt_cys_sf"/>
</dbReference>
<keyword evidence="4" id="KW-0812">Transmembrane</keyword>
<evidence type="ECO:0000313" key="6">
    <source>
        <dbReference type="EMBL" id="ELP84767.1"/>
    </source>
</evidence>
<dbReference type="SMART" id="SM00181">
    <property type="entry name" value="EGF"/>
    <property type="match status" value="5"/>
</dbReference>
<dbReference type="EMBL" id="KB207110">
    <property type="protein sequence ID" value="ELP84767.1"/>
    <property type="molecule type" value="Genomic_DNA"/>
</dbReference>
<keyword evidence="7" id="KW-1185">Reference proteome</keyword>